<dbReference type="Proteomes" id="UP000627446">
    <property type="component" value="Unassembled WGS sequence"/>
</dbReference>
<reference evidence="1" key="1">
    <citation type="submission" date="2020-08" db="EMBL/GenBank/DDBJ databases">
        <title>Novel species isolated from subtropical streams in China.</title>
        <authorList>
            <person name="Lu H."/>
        </authorList>
    </citation>
    <scope>NUCLEOTIDE SEQUENCE</scope>
    <source>
        <strain evidence="1">LX22W</strain>
    </source>
</reference>
<evidence type="ECO:0000313" key="2">
    <source>
        <dbReference type="Proteomes" id="UP000627446"/>
    </source>
</evidence>
<dbReference type="EMBL" id="JACOFZ010000003">
    <property type="protein sequence ID" value="MBC3881929.1"/>
    <property type="molecule type" value="Genomic_DNA"/>
</dbReference>
<protein>
    <submittedName>
        <fullName evidence="1">Uncharacterized protein</fullName>
    </submittedName>
</protein>
<comment type="caution">
    <text evidence="1">The sequence shown here is derived from an EMBL/GenBank/DDBJ whole genome shotgun (WGS) entry which is preliminary data.</text>
</comment>
<organism evidence="1 2">
    <name type="scientific">Undibacterium nitidum</name>
    <dbReference type="NCBI Taxonomy" id="2762298"/>
    <lineage>
        <taxon>Bacteria</taxon>
        <taxon>Pseudomonadati</taxon>
        <taxon>Pseudomonadota</taxon>
        <taxon>Betaproteobacteria</taxon>
        <taxon>Burkholderiales</taxon>
        <taxon>Oxalobacteraceae</taxon>
        <taxon>Undibacterium</taxon>
    </lineage>
</organism>
<keyword evidence="2" id="KW-1185">Reference proteome</keyword>
<name>A0A923HM52_9BURK</name>
<accession>A0A923HM52</accession>
<gene>
    <name evidence="1" type="ORF">H8K36_11120</name>
</gene>
<evidence type="ECO:0000313" key="1">
    <source>
        <dbReference type="EMBL" id="MBC3881929.1"/>
    </source>
</evidence>
<dbReference type="RefSeq" id="WP_186916414.1">
    <property type="nucleotide sequence ID" value="NZ_JACOFZ010000003.1"/>
</dbReference>
<proteinExistence type="predicted"/>
<dbReference type="AlphaFoldDB" id="A0A923HM52"/>
<sequence>MKHDVWGVFHDGILVRIDGTVPGDLVLRIQIEYLRNQFDESGDYFIIELGCCTKFRYSEYDNPPTEELSEIQAREIDLLYVSSEQPLVLDCSMGVLELEYESMRVLLPSGRTVTRDELIAASENYWNEWGQRAKNAT</sequence>